<dbReference type="Pfam" id="PF11655">
    <property type="entry name" value="DUF2589"/>
    <property type="match status" value="1"/>
</dbReference>
<name>A0ABP9V0L4_9BACT</name>
<feature type="compositionally biased region" description="Low complexity" evidence="1">
    <location>
        <begin position="150"/>
        <end position="167"/>
    </location>
</feature>
<evidence type="ECO:0000256" key="1">
    <source>
        <dbReference type="SAM" id="MobiDB-lite"/>
    </source>
</evidence>
<protein>
    <recommendedName>
        <fullName evidence="4">DUF2589 domain-containing protein</fullName>
    </recommendedName>
</protein>
<evidence type="ECO:0000313" key="3">
    <source>
        <dbReference type="Proteomes" id="UP001424741"/>
    </source>
</evidence>
<dbReference type="EMBL" id="BAABRL010000006">
    <property type="protein sequence ID" value="GAA5496048.1"/>
    <property type="molecule type" value="Genomic_DNA"/>
</dbReference>
<accession>A0ABP9V0L4</accession>
<dbReference type="RefSeq" id="WP_346188777.1">
    <property type="nucleotide sequence ID" value="NZ_BAABRL010000006.1"/>
</dbReference>
<dbReference type="InterPro" id="IPR024510">
    <property type="entry name" value="DUF2589"/>
</dbReference>
<feature type="region of interest" description="Disordered" evidence="1">
    <location>
        <begin position="146"/>
        <end position="175"/>
    </location>
</feature>
<evidence type="ECO:0008006" key="4">
    <source>
        <dbReference type="Google" id="ProtNLM"/>
    </source>
</evidence>
<sequence length="198" mass="21454">MQDKVIHSNALKLDDLLAAPFLAAARADAQMSQEQLQQIINTCFESHTREDGTEVKKPIHVDMVLERKVIVPSEDANKEVEQQTSQMVLSVPLLTLLPMSSLSITKVSLDYSLEIVSQLGKKSTNTKQASQTSNGSSGAVKPSIRAAVANKSKQNSSQTEQSSTKSQLDVTMEASQTPLPEGVKILVEAFSKSLNTSK</sequence>
<reference evidence="2 3" key="1">
    <citation type="submission" date="2024-02" db="EMBL/GenBank/DDBJ databases">
        <title>Rubritalea halochordaticola NBRC 107102.</title>
        <authorList>
            <person name="Ichikawa N."/>
            <person name="Katano-Makiyama Y."/>
            <person name="Hidaka K."/>
        </authorList>
    </citation>
    <scope>NUCLEOTIDE SEQUENCE [LARGE SCALE GENOMIC DNA]</scope>
    <source>
        <strain evidence="2 3">NBRC 107102</strain>
    </source>
</reference>
<keyword evidence="3" id="KW-1185">Reference proteome</keyword>
<gene>
    <name evidence="2" type="ORF">Rhal01_02229</name>
</gene>
<evidence type="ECO:0000313" key="2">
    <source>
        <dbReference type="EMBL" id="GAA5496048.1"/>
    </source>
</evidence>
<comment type="caution">
    <text evidence="2">The sequence shown here is derived from an EMBL/GenBank/DDBJ whole genome shotgun (WGS) entry which is preliminary data.</text>
</comment>
<organism evidence="2 3">
    <name type="scientific">Rubritalea halochordaticola</name>
    <dbReference type="NCBI Taxonomy" id="714537"/>
    <lineage>
        <taxon>Bacteria</taxon>
        <taxon>Pseudomonadati</taxon>
        <taxon>Verrucomicrobiota</taxon>
        <taxon>Verrucomicrobiia</taxon>
        <taxon>Verrucomicrobiales</taxon>
        <taxon>Rubritaleaceae</taxon>
        <taxon>Rubritalea</taxon>
    </lineage>
</organism>
<feature type="compositionally biased region" description="Polar residues" evidence="1">
    <location>
        <begin position="122"/>
        <end position="137"/>
    </location>
</feature>
<dbReference type="Proteomes" id="UP001424741">
    <property type="component" value="Unassembled WGS sequence"/>
</dbReference>
<proteinExistence type="predicted"/>
<feature type="region of interest" description="Disordered" evidence="1">
    <location>
        <begin position="122"/>
        <end position="141"/>
    </location>
</feature>